<protein>
    <submittedName>
        <fullName evidence="4">Uncharacterized protein</fullName>
    </submittedName>
</protein>
<dbReference type="InParanoid" id="A0A0C3D9W5"/>
<feature type="region of interest" description="Disordered" evidence="1">
    <location>
        <begin position="405"/>
        <end position="425"/>
    </location>
</feature>
<dbReference type="Proteomes" id="UP000054321">
    <property type="component" value="Unassembled WGS sequence"/>
</dbReference>
<evidence type="ECO:0000256" key="1">
    <source>
        <dbReference type="SAM" id="MobiDB-lite"/>
    </source>
</evidence>
<evidence type="ECO:0000256" key="3">
    <source>
        <dbReference type="SAM" id="SignalP"/>
    </source>
</evidence>
<feature type="chain" id="PRO_5002176491" evidence="3">
    <location>
        <begin position="29"/>
        <end position="575"/>
    </location>
</feature>
<gene>
    <name evidence="4" type="ORF">OIDMADRAFT_57081</name>
</gene>
<dbReference type="AlphaFoldDB" id="A0A0C3D9W5"/>
<evidence type="ECO:0000313" key="4">
    <source>
        <dbReference type="EMBL" id="KIM98737.1"/>
    </source>
</evidence>
<reference evidence="4 5" key="1">
    <citation type="submission" date="2014-04" db="EMBL/GenBank/DDBJ databases">
        <authorList>
            <consortium name="DOE Joint Genome Institute"/>
            <person name="Kuo A."/>
            <person name="Martino E."/>
            <person name="Perotto S."/>
            <person name="Kohler A."/>
            <person name="Nagy L.G."/>
            <person name="Floudas D."/>
            <person name="Copeland A."/>
            <person name="Barry K.W."/>
            <person name="Cichocki N."/>
            <person name="Veneault-Fourrey C."/>
            <person name="LaButti K."/>
            <person name="Lindquist E.A."/>
            <person name="Lipzen A."/>
            <person name="Lundell T."/>
            <person name="Morin E."/>
            <person name="Murat C."/>
            <person name="Sun H."/>
            <person name="Tunlid A."/>
            <person name="Henrissat B."/>
            <person name="Grigoriev I.V."/>
            <person name="Hibbett D.S."/>
            <person name="Martin F."/>
            <person name="Nordberg H.P."/>
            <person name="Cantor M.N."/>
            <person name="Hua S.X."/>
        </authorList>
    </citation>
    <scope>NUCLEOTIDE SEQUENCE [LARGE SCALE GENOMIC DNA]</scope>
    <source>
        <strain evidence="4 5">Zn</strain>
    </source>
</reference>
<organism evidence="4 5">
    <name type="scientific">Oidiodendron maius (strain Zn)</name>
    <dbReference type="NCBI Taxonomy" id="913774"/>
    <lineage>
        <taxon>Eukaryota</taxon>
        <taxon>Fungi</taxon>
        <taxon>Dikarya</taxon>
        <taxon>Ascomycota</taxon>
        <taxon>Pezizomycotina</taxon>
        <taxon>Leotiomycetes</taxon>
        <taxon>Leotiomycetes incertae sedis</taxon>
        <taxon>Myxotrichaceae</taxon>
        <taxon>Oidiodendron</taxon>
    </lineage>
</organism>
<evidence type="ECO:0000313" key="5">
    <source>
        <dbReference type="Proteomes" id="UP000054321"/>
    </source>
</evidence>
<feature type="region of interest" description="Disordered" evidence="1">
    <location>
        <begin position="282"/>
        <end position="304"/>
    </location>
</feature>
<keyword evidence="3" id="KW-0732">Signal</keyword>
<accession>A0A0C3D9W5</accession>
<feature type="transmembrane region" description="Helical" evidence="2">
    <location>
        <begin position="193"/>
        <end position="216"/>
    </location>
</feature>
<feature type="signal peptide" evidence="3">
    <location>
        <begin position="1"/>
        <end position="28"/>
    </location>
</feature>
<reference evidence="5" key="2">
    <citation type="submission" date="2015-01" db="EMBL/GenBank/DDBJ databases">
        <title>Evolutionary Origins and Diversification of the Mycorrhizal Mutualists.</title>
        <authorList>
            <consortium name="DOE Joint Genome Institute"/>
            <consortium name="Mycorrhizal Genomics Consortium"/>
            <person name="Kohler A."/>
            <person name="Kuo A."/>
            <person name="Nagy L.G."/>
            <person name="Floudas D."/>
            <person name="Copeland A."/>
            <person name="Barry K.W."/>
            <person name="Cichocki N."/>
            <person name="Veneault-Fourrey C."/>
            <person name="LaButti K."/>
            <person name="Lindquist E.A."/>
            <person name="Lipzen A."/>
            <person name="Lundell T."/>
            <person name="Morin E."/>
            <person name="Murat C."/>
            <person name="Riley R."/>
            <person name="Ohm R."/>
            <person name="Sun H."/>
            <person name="Tunlid A."/>
            <person name="Henrissat B."/>
            <person name="Grigoriev I.V."/>
            <person name="Hibbett D.S."/>
            <person name="Martin F."/>
        </authorList>
    </citation>
    <scope>NUCLEOTIDE SEQUENCE [LARGE SCALE GENOMIC DNA]</scope>
    <source>
        <strain evidence="5">Zn</strain>
    </source>
</reference>
<keyword evidence="2" id="KW-1133">Transmembrane helix</keyword>
<dbReference type="OrthoDB" id="3543931at2759"/>
<feature type="compositionally biased region" description="Low complexity" evidence="1">
    <location>
        <begin position="288"/>
        <end position="300"/>
    </location>
</feature>
<keyword evidence="2" id="KW-0472">Membrane</keyword>
<dbReference type="STRING" id="913774.A0A0C3D9W5"/>
<feature type="compositionally biased region" description="Low complexity" evidence="1">
    <location>
        <begin position="409"/>
        <end position="425"/>
    </location>
</feature>
<dbReference type="EMBL" id="KN832880">
    <property type="protein sequence ID" value="KIM98737.1"/>
    <property type="molecule type" value="Genomic_DNA"/>
</dbReference>
<keyword evidence="5" id="KW-1185">Reference proteome</keyword>
<name>A0A0C3D9W5_OIDMZ</name>
<evidence type="ECO:0000256" key="2">
    <source>
        <dbReference type="SAM" id="Phobius"/>
    </source>
</evidence>
<dbReference type="HOGENOM" id="CLU_517862_0_0_1"/>
<keyword evidence="2" id="KW-0812">Transmembrane</keyword>
<sequence>MSSLLYLPSPLTFLLLALLSSLIGKTNGIPLSAGNTVIHAVEPSCTTLPGGSSSCNVGINTIPPLVTLDGGYQWLTVQPTTTIESGSTLTTNKAVWTATQTSYLGVTPITTTATNGATTVSTSTEYVSFITTTTAPAGAAPTALIAAAIIAPALVATLQPIVDSAGGKTAEAIGLDIVSTLAKSGIVLTADEAIQLGVIILAVGLVVPGILGVGLYHPFPMTPYIWNINIAPNPPSNSPTATLPTTTTTSSAVETVTAIGDPPYSDYLYFFQFDMTASGPTPTGDDFASSTTSTRPASTAQCTPSNDSIDVVEAQALANKFCTDLDLSKSSNVTIQGNATGLQNTYGSSIFFNFSKTANTCDLGCNISYTQIITACEFNSHTISGAGSLQDSCGIFAMSISDLPPPPATSTTTTSITPSITSATPTPTCNTPKQFTVNQDALVSAGDKFCSDKNGQSLWPIPSNPYVNGVTEYITDGASSGGQLWVFAYLDEGCTNSLQLNQDDCKAAFQSIYDKCDVGQSSRQGGAASINCQWFNITAVDQCMGSTGSFQNPGSCSVGNLPPYYWGWPLGIVAS</sequence>
<proteinExistence type="predicted"/>